<feature type="compositionally biased region" description="Pro residues" evidence="1">
    <location>
        <begin position="20"/>
        <end position="29"/>
    </location>
</feature>
<dbReference type="RefSeq" id="WP_237282198.1">
    <property type="nucleotide sequence ID" value="NZ_CP017316.1"/>
</dbReference>
<organism evidence="3 4">
    <name type="scientific">Streptomyces rubrolavendulae</name>
    <dbReference type="NCBI Taxonomy" id="285473"/>
    <lineage>
        <taxon>Bacteria</taxon>
        <taxon>Bacillati</taxon>
        <taxon>Actinomycetota</taxon>
        <taxon>Actinomycetes</taxon>
        <taxon>Kitasatosporales</taxon>
        <taxon>Streptomycetaceae</taxon>
        <taxon>Streptomyces</taxon>
    </lineage>
</organism>
<dbReference type="EMBL" id="CP017316">
    <property type="protein sequence ID" value="AOT59733.1"/>
    <property type="molecule type" value="Genomic_DNA"/>
</dbReference>
<protein>
    <submittedName>
        <fullName evidence="3">ABC-2 family transporter protein</fullName>
    </submittedName>
</protein>
<dbReference type="STRING" id="285473.A4G23_02576"/>
<feature type="transmembrane region" description="Helical" evidence="2">
    <location>
        <begin position="66"/>
        <end position="86"/>
    </location>
</feature>
<proteinExistence type="predicted"/>
<evidence type="ECO:0000256" key="2">
    <source>
        <dbReference type="SAM" id="Phobius"/>
    </source>
</evidence>
<sequence length="295" mass="29605">MTPAPTPPTSPASPTSPTSLTPPAPPTAPTRPTTPTRATPHPHTVTPLRVLHAEWFKLLSLRSSRITAATAVALVVGVALLMGGTYESGGGDSDIDPVVMVLQGTLLSQICLAVLGILVTAGEYATGSIRSTLTAVPARLPVLWAKAAVFTATAFAASLTAALVSYPAAQFLLADTDKAGSLWDDGVPAALVGSSAGVTLVALVALGLGALLRSVPGALGAFIGGVVVVPEILGALPYEVTEQAVRYFPTQAAYALGSSTPLPGAASPGAALAALLLWAGGTLALAGVLLRRRDV</sequence>
<reference evidence="3 4" key="1">
    <citation type="submission" date="2016-09" db="EMBL/GenBank/DDBJ databases">
        <title>Streptomyces rubrolavendulae MJM4426 Genome sequencing and assembly.</title>
        <authorList>
            <person name="Kim J.-G."/>
        </authorList>
    </citation>
    <scope>NUCLEOTIDE SEQUENCE [LARGE SCALE GENOMIC DNA]</scope>
    <source>
        <strain evidence="3 4">MJM4426</strain>
    </source>
</reference>
<evidence type="ECO:0000256" key="1">
    <source>
        <dbReference type="SAM" id="MobiDB-lite"/>
    </source>
</evidence>
<feature type="transmembrane region" description="Helical" evidence="2">
    <location>
        <begin position="147"/>
        <end position="169"/>
    </location>
</feature>
<feature type="compositionally biased region" description="Low complexity" evidence="1">
    <location>
        <begin position="30"/>
        <end position="43"/>
    </location>
</feature>
<dbReference type="AlphaFoldDB" id="A0A1D8G2R7"/>
<keyword evidence="2" id="KW-0812">Transmembrane</keyword>
<name>A0A1D8G2R7_9ACTN</name>
<evidence type="ECO:0000313" key="3">
    <source>
        <dbReference type="EMBL" id="AOT59733.1"/>
    </source>
</evidence>
<keyword evidence="4" id="KW-1185">Reference proteome</keyword>
<keyword evidence="2" id="KW-1133">Transmembrane helix</keyword>
<dbReference type="Proteomes" id="UP000095349">
    <property type="component" value="Chromosome"/>
</dbReference>
<accession>A0A1D8G2R7</accession>
<evidence type="ECO:0000313" key="4">
    <source>
        <dbReference type="Proteomes" id="UP000095349"/>
    </source>
</evidence>
<gene>
    <name evidence="3" type="ORF">A4G23_02576</name>
</gene>
<dbReference type="PATRIC" id="fig|285473.5.peg.2703"/>
<feature type="transmembrane region" description="Helical" evidence="2">
    <location>
        <begin position="219"/>
        <end position="238"/>
    </location>
</feature>
<feature type="compositionally biased region" description="Pro residues" evidence="1">
    <location>
        <begin position="1"/>
        <end position="11"/>
    </location>
</feature>
<keyword evidence="2" id="KW-0472">Membrane</keyword>
<dbReference type="KEGG" id="srn:A4G23_02576"/>
<feature type="transmembrane region" description="Helical" evidence="2">
    <location>
        <begin position="106"/>
        <end position="126"/>
    </location>
</feature>
<feature type="transmembrane region" description="Helical" evidence="2">
    <location>
        <begin position="189"/>
        <end position="212"/>
    </location>
</feature>
<feature type="transmembrane region" description="Helical" evidence="2">
    <location>
        <begin position="270"/>
        <end position="290"/>
    </location>
</feature>
<feature type="region of interest" description="Disordered" evidence="1">
    <location>
        <begin position="1"/>
        <end position="43"/>
    </location>
</feature>